<dbReference type="EMBL" id="CAWUOM010000333">
    <property type="protein sequence ID" value="CAK7275636.1"/>
    <property type="molecule type" value="Genomic_DNA"/>
</dbReference>
<protein>
    <submittedName>
        <fullName evidence="1">Uncharacterized protein</fullName>
    </submittedName>
</protein>
<reference evidence="1 2" key="1">
    <citation type="submission" date="2024-01" db="EMBL/GenBank/DDBJ databases">
        <authorList>
            <person name="Allen C."/>
            <person name="Tagirdzhanova G."/>
        </authorList>
    </citation>
    <scope>NUCLEOTIDE SEQUENCE [LARGE SCALE GENOMIC DNA]</scope>
    <source>
        <strain evidence="1 2">CBS 573.63</strain>
    </source>
</reference>
<name>A0ABP0E7K6_9PEZI</name>
<sequence>PDQLTEASFGKYLCNKELILGRSWMDAYDARLEPANRRSWIGKWDLRVPVFGRKRPHQRTAQRVSAVRLNAEESEAEVLSFRVTLEDVERALRKQKTLEKLPQIEKQLPAELRDLFAAFDQKASRELPPHRPGIDHVTGYAR</sequence>
<proteinExistence type="predicted"/>
<gene>
    <name evidence="1" type="ORF">SEPCBS57363_006811</name>
</gene>
<keyword evidence="2" id="KW-1185">Reference proteome</keyword>
<feature type="non-terminal residue" evidence="1">
    <location>
        <position position="1"/>
    </location>
</feature>
<dbReference type="Proteomes" id="UP001642501">
    <property type="component" value="Unassembled WGS sequence"/>
</dbReference>
<accession>A0ABP0E7K6</accession>
<comment type="caution">
    <text evidence="1">The sequence shown here is derived from an EMBL/GenBank/DDBJ whole genome shotgun (WGS) entry which is preliminary data.</text>
</comment>
<evidence type="ECO:0000313" key="1">
    <source>
        <dbReference type="EMBL" id="CAK7275636.1"/>
    </source>
</evidence>
<organism evidence="1 2">
    <name type="scientific">Sporothrix epigloea</name>
    <dbReference type="NCBI Taxonomy" id="1892477"/>
    <lineage>
        <taxon>Eukaryota</taxon>
        <taxon>Fungi</taxon>
        <taxon>Dikarya</taxon>
        <taxon>Ascomycota</taxon>
        <taxon>Pezizomycotina</taxon>
        <taxon>Sordariomycetes</taxon>
        <taxon>Sordariomycetidae</taxon>
        <taxon>Ophiostomatales</taxon>
        <taxon>Ophiostomataceae</taxon>
        <taxon>Sporothrix</taxon>
    </lineage>
</organism>
<evidence type="ECO:0000313" key="2">
    <source>
        <dbReference type="Proteomes" id="UP001642501"/>
    </source>
</evidence>